<sequence>MKKLVFTIGMAFITFFQINAQSFKETFDANSLEWTECAYESNSGTAIIDEGKMTIISKGENKGLGVALTALSGVATKVGENTFFETHCYAPLDVQKPFKIRTHVNIQKLANDRTTGLVFNYRDGGNFYSFNFNNEMVRFERRVNGLVVGAIQQGVKWKDKKKVDQEWELISDGNVLTFIVDGVQILKVRYMPLEYSGFGYYTFGKQELQVDDVEFIQL</sequence>
<dbReference type="RefSeq" id="WP_007561020.1">
    <property type="nucleotide sequence ID" value="NZ_CABKPU010000006.1"/>
</dbReference>
<dbReference type="GeneID" id="43184755"/>
<reference evidence="1 2" key="1">
    <citation type="submission" date="2018-08" db="EMBL/GenBank/DDBJ databases">
        <title>A genome reference for cultivated species of the human gut microbiota.</title>
        <authorList>
            <person name="Zou Y."/>
            <person name="Xue W."/>
            <person name="Luo G."/>
        </authorList>
    </citation>
    <scope>NUCLEOTIDE SEQUENCE [LARGE SCALE GENOMIC DNA]</scope>
    <source>
        <strain evidence="1 2">AF39-11</strain>
    </source>
</reference>
<gene>
    <name evidence="1" type="ORF">DW035_08935</name>
</gene>
<proteinExistence type="predicted"/>
<name>A0A415J567_9BACT</name>
<dbReference type="AlphaFoldDB" id="A0A415J567"/>
<organism evidence="1 2">
    <name type="scientific">Phocaeicola plebeius</name>
    <dbReference type="NCBI Taxonomy" id="310297"/>
    <lineage>
        <taxon>Bacteria</taxon>
        <taxon>Pseudomonadati</taxon>
        <taxon>Bacteroidota</taxon>
        <taxon>Bacteroidia</taxon>
        <taxon>Bacteroidales</taxon>
        <taxon>Bacteroidaceae</taxon>
        <taxon>Phocaeicola</taxon>
    </lineage>
</organism>
<accession>A0A415J567</accession>
<dbReference type="EMBL" id="QROI01000012">
    <property type="protein sequence ID" value="RHL15154.1"/>
    <property type="molecule type" value="Genomic_DNA"/>
</dbReference>
<dbReference type="Gene3D" id="2.60.120.560">
    <property type="entry name" value="Exo-inulinase, domain 1"/>
    <property type="match status" value="1"/>
</dbReference>
<comment type="caution">
    <text evidence="1">The sequence shown here is derived from an EMBL/GenBank/DDBJ whole genome shotgun (WGS) entry which is preliminary data.</text>
</comment>
<evidence type="ECO:0000313" key="2">
    <source>
        <dbReference type="Proteomes" id="UP000284916"/>
    </source>
</evidence>
<evidence type="ECO:0000313" key="1">
    <source>
        <dbReference type="EMBL" id="RHL15154.1"/>
    </source>
</evidence>
<evidence type="ECO:0008006" key="3">
    <source>
        <dbReference type="Google" id="ProtNLM"/>
    </source>
</evidence>
<protein>
    <recommendedName>
        <fullName evidence="3">DUF1080 domain-containing protein</fullName>
    </recommendedName>
</protein>
<dbReference type="Proteomes" id="UP000284916">
    <property type="component" value="Unassembled WGS sequence"/>
</dbReference>